<evidence type="ECO:0000313" key="10">
    <source>
        <dbReference type="EMBL" id="CAF0977654.1"/>
    </source>
</evidence>
<proteinExistence type="predicted"/>
<dbReference type="GO" id="GO:0031298">
    <property type="term" value="C:replication fork protection complex"/>
    <property type="evidence" value="ECO:0007669"/>
    <property type="project" value="TreeGrafter"/>
</dbReference>
<dbReference type="InterPro" id="IPR001841">
    <property type="entry name" value="Znf_RING"/>
</dbReference>
<dbReference type="SUPFAM" id="SSF57850">
    <property type="entry name" value="RING/U-box"/>
    <property type="match status" value="1"/>
</dbReference>
<dbReference type="InterPro" id="IPR016024">
    <property type="entry name" value="ARM-type_fold"/>
</dbReference>
<reference evidence="10" key="1">
    <citation type="submission" date="2021-02" db="EMBL/GenBank/DDBJ databases">
        <authorList>
            <person name="Nowell W R."/>
        </authorList>
    </citation>
    <scope>NUCLEOTIDE SEQUENCE</scope>
</reference>
<keyword evidence="5" id="KW-0539">Nucleus</keyword>
<evidence type="ECO:0000259" key="9">
    <source>
        <dbReference type="PROSITE" id="PS50089"/>
    </source>
</evidence>
<dbReference type="EMBL" id="CAJNOR010000671">
    <property type="protein sequence ID" value="CAF0977654.1"/>
    <property type="molecule type" value="Genomic_DNA"/>
</dbReference>
<evidence type="ECO:0000313" key="11">
    <source>
        <dbReference type="Proteomes" id="UP000663828"/>
    </source>
</evidence>
<dbReference type="InterPro" id="IPR006906">
    <property type="entry name" value="Timeless_N"/>
</dbReference>
<keyword evidence="6" id="KW-0131">Cell cycle</keyword>
<dbReference type="GO" id="GO:0008270">
    <property type="term" value="F:zinc ion binding"/>
    <property type="evidence" value="ECO:0007669"/>
    <property type="project" value="UniProtKB-KW"/>
</dbReference>
<dbReference type="PANTHER" id="PTHR22940:SF4">
    <property type="entry name" value="PROTEIN TIMELESS HOMOLOG"/>
    <property type="match status" value="1"/>
</dbReference>
<feature type="region of interest" description="Disordered" evidence="8">
    <location>
        <begin position="343"/>
        <end position="432"/>
    </location>
</feature>
<dbReference type="Pfam" id="PF26019">
    <property type="entry name" value="HTH_TIMELESS"/>
    <property type="match status" value="1"/>
</dbReference>
<feature type="compositionally biased region" description="Acidic residues" evidence="8">
    <location>
        <begin position="1213"/>
        <end position="1237"/>
    </location>
</feature>
<feature type="compositionally biased region" description="Basic residues" evidence="8">
    <location>
        <begin position="1071"/>
        <end position="1087"/>
    </location>
</feature>
<evidence type="ECO:0000256" key="2">
    <source>
        <dbReference type="ARBA" id="ARBA00022723"/>
    </source>
</evidence>
<evidence type="ECO:0000256" key="8">
    <source>
        <dbReference type="SAM" id="MobiDB-lite"/>
    </source>
</evidence>
<dbReference type="InterPro" id="IPR017907">
    <property type="entry name" value="Znf_RING_CS"/>
</dbReference>
<dbReference type="Proteomes" id="UP000663828">
    <property type="component" value="Unassembled WGS sequence"/>
</dbReference>
<keyword evidence="4" id="KW-0862">Zinc</keyword>
<dbReference type="PROSITE" id="PS00518">
    <property type="entry name" value="ZF_RING_1"/>
    <property type="match status" value="1"/>
</dbReference>
<evidence type="ECO:0000256" key="5">
    <source>
        <dbReference type="ARBA" id="ARBA00023242"/>
    </source>
</evidence>
<feature type="compositionally biased region" description="Polar residues" evidence="8">
    <location>
        <begin position="404"/>
        <end position="417"/>
    </location>
</feature>
<dbReference type="GO" id="GO:0043111">
    <property type="term" value="P:replication fork arrest"/>
    <property type="evidence" value="ECO:0007669"/>
    <property type="project" value="TreeGrafter"/>
</dbReference>
<feature type="region of interest" description="Disordered" evidence="8">
    <location>
        <begin position="1071"/>
        <end position="1102"/>
    </location>
</feature>
<feature type="region of interest" description="Disordered" evidence="8">
    <location>
        <begin position="1208"/>
        <end position="1239"/>
    </location>
</feature>
<feature type="region of interest" description="Disordered" evidence="8">
    <location>
        <begin position="849"/>
        <end position="873"/>
    </location>
</feature>
<evidence type="ECO:0000256" key="6">
    <source>
        <dbReference type="ARBA" id="ARBA00023306"/>
    </source>
</evidence>
<feature type="compositionally biased region" description="Polar residues" evidence="8">
    <location>
        <begin position="1496"/>
        <end position="1505"/>
    </location>
</feature>
<dbReference type="SUPFAM" id="SSF48371">
    <property type="entry name" value="ARM repeat"/>
    <property type="match status" value="1"/>
</dbReference>
<name>A0A814F9G3_ADIRI</name>
<dbReference type="GO" id="GO:0006281">
    <property type="term" value="P:DNA repair"/>
    <property type="evidence" value="ECO:0007669"/>
    <property type="project" value="TreeGrafter"/>
</dbReference>
<evidence type="ECO:0000256" key="1">
    <source>
        <dbReference type="ARBA" id="ARBA00004123"/>
    </source>
</evidence>
<dbReference type="PANTHER" id="PTHR22940">
    <property type="entry name" value="TIMEOUT/TIMELESS-2"/>
    <property type="match status" value="1"/>
</dbReference>
<keyword evidence="11" id="KW-1185">Reference proteome</keyword>
<evidence type="ECO:0000256" key="7">
    <source>
        <dbReference type="PROSITE-ProRule" id="PRU00175"/>
    </source>
</evidence>
<keyword evidence="2" id="KW-0479">Metal-binding</keyword>
<keyword evidence="3 7" id="KW-0863">Zinc-finger</keyword>
<dbReference type="Gene3D" id="3.30.40.10">
    <property type="entry name" value="Zinc/RING finger domain, C3HC4 (zinc finger)"/>
    <property type="match status" value="1"/>
</dbReference>
<dbReference type="Pfam" id="PF04821">
    <property type="entry name" value="TIMELESS"/>
    <property type="match status" value="1"/>
</dbReference>
<evidence type="ECO:0000256" key="4">
    <source>
        <dbReference type="ARBA" id="ARBA00022833"/>
    </source>
</evidence>
<dbReference type="InterPro" id="IPR044998">
    <property type="entry name" value="Timeless"/>
</dbReference>
<accession>A0A814F9G3</accession>
<dbReference type="GO" id="GO:0000076">
    <property type="term" value="P:DNA replication checkpoint signaling"/>
    <property type="evidence" value="ECO:0007669"/>
    <property type="project" value="TreeGrafter"/>
</dbReference>
<feature type="compositionally biased region" description="Polar residues" evidence="8">
    <location>
        <begin position="352"/>
        <end position="375"/>
    </location>
</feature>
<protein>
    <recommendedName>
        <fullName evidence="9">RING-type domain-containing protein</fullName>
    </recommendedName>
</protein>
<organism evidence="10 11">
    <name type="scientific">Adineta ricciae</name>
    <name type="common">Rotifer</name>
    <dbReference type="NCBI Taxonomy" id="249248"/>
    <lineage>
        <taxon>Eukaryota</taxon>
        <taxon>Metazoa</taxon>
        <taxon>Spiralia</taxon>
        <taxon>Gnathifera</taxon>
        <taxon>Rotifera</taxon>
        <taxon>Eurotatoria</taxon>
        <taxon>Bdelloidea</taxon>
        <taxon>Adinetida</taxon>
        <taxon>Adinetidae</taxon>
        <taxon>Adineta</taxon>
    </lineage>
</organism>
<feature type="compositionally biased region" description="Basic and acidic residues" evidence="8">
    <location>
        <begin position="1521"/>
        <end position="1535"/>
    </location>
</feature>
<dbReference type="GO" id="GO:0003677">
    <property type="term" value="F:DNA binding"/>
    <property type="evidence" value="ECO:0007669"/>
    <property type="project" value="TreeGrafter"/>
</dbReference>
<feature type="compositionally biased region" description="Acidic residues" evidence="8">
    <location>
        <begin position="1481"/>
        <end position="1493"/>
    </location>
</feature>
<feature type="domain" description="RING-type" evidence="9">
    <location>
        <begin position="24"/>
        <end position="64"/>
    </location>
</feature>
<dbReference type="SMART" id="SM00184">
    <property type="entry name" value="RING"/>
    <property type="match status" value="1"/>
</dbReference>
<dbReference type="PROSITE" id="PS50089">
    <property type="entry name" value="ZF_RING_2"/>
    <property type="match status" value="1"/>
</dbReference>
<feature type="compositionally biased region" description="Basic residues" evidence="8">
    <location>
        <begin position="1454"/>
        <end position="1463"/>
    </location>
</feature>
<feature type="region of interest" description="Disordered" evidence="8">
    <location>
        <begin position="1450"/>
        <end position="1595"/>
    </location>
</feature>
<comment type="caution">
    <text evidence="10">The sequence shown here is derived from an EMBL/GenBank/DDBJ whole genome shotgun (WGS) entry which is preliminary data.</text>
</comment>
<evidence type="ECO:0000256" key="3">
    <source>
        <dbReference type="ARBA" id="ARBA00022771"/>
    </source>
</evidence>
<feature type="compositionally biased region" description="Basic residues" evidence="8">
    <location>
        <begin position="855"/>
        <end position="865"/>
    </location>
</feature>
<dbReference type="InterPro" id="IPR013083">
    <property type="entry name" value="Znf_RING/FYVE/PHD"/>
</dbReference>
<feature type="compositionally biased region" description="Acidic residues" evidence="8">
    <location>
        <begin position="1563"/>
        <end position="1574"/>
    </location>
</feature>
<sequence length="1595" mass="184644">MSQSSIRSQCKTKWENKSSMAYDCSICMTDNTNELLELPCGHNLCLSCLHMICAHSALSCPFCRCRLSTWLRHNPDYSKLIIQRDIVATVDVVTKRKRPGRPPKRSIIEQQEQFKYHRRTSKSKLGDAYIYADRLLAKQLHNEQMEEREQNPLAGIPSCIERTFYQIKDPVGQERCVEVCEARCDSLNIQDRIVNDCCAMKQCPDFNRHQFTLSKVFDNKRKYIDYVVTNVLRQVVNHVPFELLHRLSCCLPEQIEDILRNVTDIDSDRLVRMLVTEVLQSCGDDAGQVTDWYAFANSIQYSAPSTIVATSELQTTSEPKRLPSAKTTSDRIRTSRIKSIFDSTPVEKKHSSGSTIFESINTPRTNLNPETSMSTTEKETYTPIGAKYRSKTSHSIQFDEKGNHQSSLFEHQTSSDIHQPDKRVDRSSSSSNDCILTIQHKHKHRKSGDYRHYQHRKYSDNVASFDAPSSHISVPNDKQISLNASPDFSREMNSDSPMTTDNHTEIGDIEIVPIDDNLLESSSSFLYFKIENFSSSVVYPLKDMSSFNQIQTACGALGYFDGKNYLKDDDCEDALRILLRCLKYDNERKDARVQMLDSKIIENDLIPILIHLNSKHDLKIVHHALKLLVNLTKPPLVCFDGKLPKDVALTNVYLNIEAHLQKTKTSLANEKLFTFLVDKVQPVLDKDWLDRSDDDDFIVHAVFILVRNILSIKSERQISEESDINAHDLVLWSIHKSNMENLILYCGNKAQGDERIMNILEIVVLMLREQSAEELACTGEQQTKNKRQKNNEVLDLLYEREVAEKQQLHKLTAGRSAFGGATYVMCNAKGIGENQLICHRPLQNLNAMEFDREKRRSRRPKHRAPVKNDLDDSQHHHSALGIRLFLREFCLAFLDNCYNILMPRAREMIVKSTCLLSDETNFFWAVRFFTEFNRHAHSSIDRISETLQMSTFHLLHTKMDHYREMIKIDKPEAKLWAKRLQIGFAAFKQYILCVKSMLASTDELVTRAATIIKNNIFYMQEYREQIYQLLRDFDNTKMSNAYLHDLVESTHEFLKLLEEHTSKLKHVFVQRRRTARKPTTKKSSKKKVSTEEVTEPPNEQLEEEWQNQISEQLSRLLQGLDEPTVNKTDVCPFDALSDVPVDDQSITAVARIQHALRMNKIDEAIALFRASREVWPTEKTFGYEDIGAEEEFNLLREIFMTTKMESLLPKNADEDDENDEDEHDNEEAGGEYEEDDQECMHTVEREEEFDFKKFIMRFAHSSILSAYIDVLRTYKSNTPYLNHCLIRMLYRITIDCNYPGILFQMSLFRILQKFHLDPMAKSQQFSELSQFGTWLLRKFFQAAQKNPYIYAELLFWKDRSIVEEMLEGYRQPTREDGGETKTKAAAWSVEHQIELRDLFRKIKEEQVENLGHDKTDIVDQIMLELTDKTKSRRQIIKELKNQDLIKSTRELKLKKAPSHRSKKKDFLNDSNHLGSDSDAPNIDEDNNDEEEEDNRSISSKSSVSAQHDEKSNDSNSKSVKPRAEDSPKLIEKQVELEDDEEGEESLPVLTKQSRKYDSSTMFNDDDDDDNDDEILSSRPIKKARRQLASSSEDDD</sequence>
<gene>
    <name evidence="10" type="ORF">XAT740_LOCUS12010</name>
</gene>
<comment type="subcellular location">
    <subcellularLocation>
        <location evidence="1">Nucleus</location>
    </subcellularLocation>
</comment>